<evidence type="ECO:0000313" key="2">
    <source>
        <dbReference type="Proteomes" id="UP000478052"/>
    </source>
</evidence>
<proteinExistence type="predicted"/>
<organism evidence="1 2">
    <name type="scientific">Aphis craccivora</name>
    <name type="common">Cowpea aphid</name>
    <dbReference type="NCBI Taxonomy" id="307492"/>
    <lineage>
        <taxon>Eukaryota</taxon>
        <taxon>Metazoa</taxon>
        <taxon>Ecdysozoa</taxon>
        <taxon>Arthropoda</taxon>
        <taxon>Hexapoda</taxon>
        <taxon>Insecta</taxon>
        <taxon>Pterygota</taxon>
        <taxon>Neoptera</taxon>
        <taxon>Paraneoptera</taxon>
        <taxon>Hemiptera</taxon>
        <taxon>Sternorrhyncha</taxon>
        <taxon>Aphidomorpha</taxon>
        <taxon>Aphidoidea</taxon>
        <taxon>Aphididae</taxon>
        <taxon>Aphidini</taxon>
        <taxon>Aphis</taxon>
        <taxon>Aphis</taxon>
    </lineage>
</organism>
<protein>
    <submittedName>
        <fullName evidence="1">Uncharacterized protein</fullName>
    </submittedName>
</protein>
<name>A0A6G0YMG0_APHCR</name>
<comment type="caution">
    <text evidence="1">The sequence shown here is derived from an EMBL/GenBank/DDBJ whole genome shotgun (WGS) entry which is preliminary data.</text>
</comment>
<sequence length="103" mass="11190">MHSKSDLQQIETIRVYVCVCVGTYELRVFCPNDRRLVLPPAVAAATLNAHHLPETAPIGETAYRSANVIANGSGYHGNRATVVTISVVGYLCVESSCWLARES</sequence>
<evidence type="ECO:0000313" key="1">
    <source>
        <dbReference type="EMBL" id="KAF0758517.1"/>
    </source>
</evidence>
<reference evidence="1 2" key="1">
    <citation type="submission" date="2019-08" db="EMBL/GenBank/DDBJ databases">
        <title>Whole genome of Aphis craccivora.</title>
        <authorList>
            <person name="Voronova N.V."/>
            <person name="Shulinski R.S."/>
            <person name="Bandarenka Y.V."/>
            <person name="Zhorov D.G."/>
            <person name="Warner D."/>
        </authorList>
    </citation>
    <scope>NUCLEOTIDE SEQUENCE [LARGE SCALE GENOMIC DNA]</scope>
    <source>
        <strain evidence="1">180601</strain>
        <tissue evidence="1">Whole Body</tissue>
    </source>
</reference>
<accession>A0A6G0YMG0</accession>
<keyword evidence="2" id="KW-1185">Reference proteome</keyword>
<dbReference type="EMBL" id="VUJU01003274">
    <property type="protein sequence ID" value="KAF0758517.1"/>
    <property type="molecule type" value="Genomic_DNA"/>
</dbReference>
<dbReference type="AlphaFoldDB" id="A0A6G0YMG0"/>
<gene>
    <name evidence="1" type="ORF">FWK35_00014171</name>
</gene>
<dbReference type="Proteomes" id="UP000478052">
    <property type="component" value="Unassembled WGS sequence"/>
</dbReference>